<organism evidence="1 2">
    <name type="scientific">Bacillus songklensis</name>
    <dbReference type="NCBI Taxonomy" id="1069116"/>
    <lineage>
        <taxon>Bacteria</taxon>
        <taxon>Bacillati</taxon>
        <taxon>Bacillota</taxon>
        <taxon>Bacilli</taxon>
        <taxon>Bacillales</taxon>
        <taxon>Bacillaceae</taxon>
        <taxon>Bacillus</taxon>
    </lineage>
</organism>
<sequence>MAAMAEILGSICIGFWSYFTEKYEKHLNKKGIRIIRWNII</sequence>
<proteinExistence type="predicted"/>
<name>A0ABV8B159_9BACI</name>
<reference evidence="2" key="1">
    <citation type="journal article" date="2019" name="Int. J. Syst. Evol. Microbiol.">
        <title>The Global Catalogue of Microorganisms (GCM) 10K type strain sequencing project: providing services to taxonomists for standard genome sequencing and annotation.</title>
        <authorList>
            <consortium name="The Broad Institute Genomics Platform"/>
            <consortium name="The Broad Institute Genome Sequencing Center for Infectious Disease"/>
            <person name="Wu L."/>
            <person name="Ma J."/>
        </authorList>
    </citation>
    <scope>NUCLEOTIDE SEQUENCE [LARGE SCALE GENOMIC DNA]</scope>
    <source>
        <strain evidence="2">CCUG 61889</strain>
    </source>
</reference>
<dbReference type="RefSeq" id="WP_377915112.1">
    <property type="nucleotide sequence ID" value="NZ_JBHRZT010000045.1"/>
</dbReference>
<dbReference type="Proteomes" id="UP001595752">
    <property type="component" value="Unassembled WGS sequence"/>
</dbReference>
<gene>
    <name evidence="1" type="ORF">ACFOU2_11270</name>
</gene>
<accession>A0ABV8B159</accession>
<keyword evidence="2" id="KW-1185">Reference proteome</keyword>
<evidence type="ECO:0000313" key="1">
    <source>
        <dbReference type="EMBL" id="MFC3884038.1"/>
    </source>
</evidence>
<protein>
    <submittedName>
        <fullName evidence="1">Uncharacterized protein</fullName>
    </submittedName>
</protein>
<evidence type="ECO:0000313" key="2">
    <source>
        <dbReference type="Proteomes" id="UP001595752"/>
    </source>
</evidence>
<dbReference type="EMBL" id="JBHRZT010000045">
    <property type="protein sequence ID" value="MFC3884038.1"/>
    <property type="molecule type" value="Genomic_DNA"/>
</dbReference>
<comment type="caution">
    <text evidence="1">The sequence shown here is derived from an EMBL/GenBank/DDBJ whole genome shotgun (WGS) entry which is preliminary data.</text>
</comment>